<dbReference type="InterPro" id="IPR029052">
    <property type="entry name" value="Metallo-depent_PP-like"/>
</dbReference>
<dbReference type="Gene3D" id="3.60.21.10">
    <property type="match status" value="1"/>
</dbReference>
<reference evidence="7 8" key="1">
    <citation type="submission" date="2019-12" db="EMBL/GenBank/DDBJ databases">
        <title>Novel species isolated from a subtropical stream in China.</title>
        <authorList>
            <person name="Lu H."/>
        </authorList>
    </citation>
    <scope>NUCLEOTIDE SEQUENCE [LARGE SCALE GENOMIC DNA]</scope>
    <source>
        <strain evidence="7 8">FT127W</strain>
    </source>
</reference>
<dbReference type="InterPro" id="IPR004617">
    <property type="entry name" value="ApaH"/>
</dbReference>
<dbReference type="NCBIfam" id="NF001204">
    <property type="entry name" value="PRK00166.1"/>
    <property type="match status" value="1"/>
</dbReference>
<evidence type="ECO:0000256" key="1">
    <source>
        <dbReference type="ARBA" id="ARBA00003413"/>
    </source>
</evidence>
<dbReference type="HAMAP" id="MF_00199">
    <property type="entry name" value="ApaH"/>
    <property type="match status" value="1"/>
</dbReference>
<name>A0A7X4HEY1_9BURK</name>
<dbReference type="GO" id="GO:0008803">
    <property type="term" value="F:bis(5'-nucleosyl)-tetraphosphatase (symmetrical) activity"/>
    <property type="evidence" value="ECO:0007669"/>
    <property type="project" value="UniProtKB-UniRule"/>
</dbReference>
<feature type="domain" description="Calcineurin-like phosphoesterase" evidence="6">
    <location>
        <begin position="1"/>
        <end position="130"/>
    </location>
</feature>
<organism evidence="7 8">
    <name type="scientific">Pseudoduganella aquatica</name>
    <dbReference type="NCBI Taxonomy" id="2660641"/>
    <lineage>
        <taxon>Bacteria</taxon>
        <taxon>Pseudomonadati</taxon>
        <taxon>Pseudomonadota</taxon>
        <taxon>Betaproteobacteria</taxon>
        <taxon>Burkholderiales</taxon>
        <taxon>Oxalobacteraceae</taxon>
        <taxon>Telluria group</taxon>
        <taxon>Pseudoduganella</taxon>
    </lineage>
</organism>
<evidence type="ECO:0000256" key="2">
    <source>
        <dbReference type="ARBA" id="ARBA00005419"/>
    </source>
</evidence>
<comment type="similarity">
    <text evidence="2 5">Belongs to the Ap4A hydrolase family.</text>
</comment>
<proteinExistence type="inferred from homology"/>
<keyword evidence="3 5" id="KW-0378">Hydrolase</keyword>
<dbReference type="RefSeq" id="WP_161073832.1">
    <property type="nucleotide sequence ID" value="NZ_WWCU01000024.1"/>
</dbReference>
<comment type="function">
    <text evidence="1 5">Hydrolyzes diadenosine 5',5'''-P1,P4-tetraphosphate to yield ADP.</text>
</comment>
<comment type="catalytic activity">
    <reaction evidence="4 5">
        <text>P(1),P(4)-bis(5'-adenosyl) tetraphosphate + H2O = 2 ADP + 2 H(+)</text>
        <dbReference type="Rhea" id="RHEA:24252"/>
        <dbReference type="ChEBI" id="CHEBI:15377"/>
        <dbReference type="ChEBI" id="CHEBI:15378"/>
        <dbReference type="ChEBI" id="CHEBI:58141"/>
        <dbReference type="ChEBI" id="CHEBI:456216"/>
        <dbReference type="EC" id="3.6.1.41"/>
    </reaction>
</comment>
<dbReference type="EC" id="3.6.1.41" evidence="5"/>
<sequence>MKTYVIGDLQGCHEQTVALVERILAQESATGALAPSILFTGDLINRGPDSLATLRYVHALAVASDGRIDTVLGNHDLHLLAVANGIRPASGSDTLEHILEAPDGAALLDWLRTRPMALQRGRHLLVHGGVLPQWDAQQVMELAGEVETALRGPGWTGFLAQMYGNQPDAWRDDLQGPARLRCIVNALTRLRFCSMDGVMDFKQKESAKADPASGLMPWFEVPGRRTQDVTVVFGHWSALGLMLTPNLIALDTGCVWGGYLSAVCLDDRTLMQVQCPEYREHAGKK</sequence>
<evidence type="ECO:0000313" key="8">
    <source>
        <dbReference type="Proteomes" id="UP000450676"/>
    </source>
</evidence>
<protein>
    <recommendedName>
        <fullName evidence="5">Bis(5'-nucleosyl)-tetraphosphatase, symmetrical</fullName>
        <ecNumber evidence="5">3.6.1.41</ecNumber>
    </recommendedName>
    <alternativeName>
        <fullName evidence="5">Ap4A hydrolase</fullName>
    </alternativeName>
    <alternativeName>
        <fullName evidence="5">Diadenosine 5',5'''-P1,P4-tetraphosphate pyrophosphohydrolase</fullName>
    </alternativeName>
    <alternativeName>
        <fullName evidence="5">Diadenosine tetraphosphatase</fullName>
    </alternativeName>
</protein>
<dbReference type="EMBL" id="WWCU01000024">
    <property type="protein sequence ID" value="MYN09533.1"/>
    <property type="molecule type" value="Genomic_DNA"/>
</dbReference>
<dbReference type="InterPro" id="IPR004843">
    <property type="entry name" value="Calcineurin-like_PHP"/>
</dbReference>
<evidence type="ECO:0000256" key="5">
    <source>
        <dbReference type="HAMAP-Rule" id="MF_00199"/>
    </source>
</evidence>
<keyword evidence="8" id="KW-1185">Reference proteome</keyword>
<evidence type="ECO:0000259" key="6">
    <source>
        <dbReference type="Pfam" id="PF00149"/>
    </source>
</evidence>
<dbReference type="PANTHER" id="PTHR40942:SF4">
    <property type="entry name" value="CYTOCHROME C5"/>
    <property type="match status" value="1"/>
</dbReference>
<dbReference type="Pfam" id="PF00149">
    <property type="entry name" value="Metallophos"/>
    <property type="match status" value="1"/>
</dbReference>
<dbReference type="AlphaFoldDB" id="A0A7X4HEY1"/>
<dbReference type="PANTHER" id="PTHR40942">
    <property type="match status" value="1"/>
</dbReference>
<gene>
    <name evidence="5" type="primary">apaH</name>
    <name evidence="7" type="ORF">GTP77_19605</name>
</gene>
<dbReference type="SUPFAM" id="SSF56300">
    <property type="entry name" value="Metallo-dependent phosphatases"/>
    <property type="match status" value="1"/>
</dbReference>
<dbReference type="PIRSF" id="PIRSF000903">
    <property type="entry name" value="B5n-ttraPtase_sm"/>
    <property type="match status" value="1"/>
</dbReference>
<evidence type="ECO:0000256" key="3">
    <source>
        <dbReference type="ARBA" id="ARBA00022801"/>
    </source>
</evidence>
<evidence type="ECO:0000256" key="4">
    <source>
        <dbReference type="ARBA" id="ARBA00049417"/>
    </source>
</evidence>
<dbReference type="NCBIfam" id="TIGR00668">
    <property type="entry name" value="apaH"/>
    <property type="match status" value="1"/>
</dbReference>
<comment type="caution">
    <text evidence="7">The sequence shown here is derived from an EMBL/GenBank/DDBJ whole genome shotgun (WGS) entry which is preliminary data.</text>
</comment>
<evidence type="ECO:0000313" key="7">
    <source>
        <dbReference type="EMBL" id="MYN09533.1"/>
    </source>
</evidence>
<dbReference type="CDD" id="cd07422">
    <property type="entry name" value="MPP_ApaH"/>
    <property type="match status" value="1"/>
</dbReference>
<accession>A0A7X4HEY1</accession>
<dbReference type="Proteomes" id="UP000450676">
    <property type="component" value="Unassembled WGS sequence"/>
</dbReference>